<proteinExistence type="predicted"/>
<reference evidence="1" key="1">
    <citation type="journal article" date="2018" name="DNA Res.">
        <title>Multiple hybrid de novo genome assembly of finger millet, an orphan allotetraploid crop.</title>
        <authorList>
            <person name="Hatakeyama M."/>
            <person name="Aluri S."/>
            <person name="Balachadran M.T."/>
            <person name="Sivarajan S.R."/>
            <person name="Patrignani A."/>
            <person name="Gruter S."/>
            <person name="Poveda L."/>
            <person name="Shimizu-Inatsugi R."/>
            <person name="Baeten J."/>
            <person name="Francoijs K.J."/>
            <person name="Nataraja K.N."/>
            <person name="Reddy Y.A.N."/>
            <person name="Phadnis S."/>
            <person name="Ravikumar R.L."/>
            <person name="Schlapbach R."/>
            <person name="Sreeman S.M."/>
            <person name="Shimizu K.K."/>
        </authorList>
    </citation>
    <scope>NUCLEOTIDE SEQUENCE</scope>
</reference>
<protein>
    <submittedName>
        <fullName evidence="1">Uncharacterized protein</fullName>
    </submittedName>
</protein>
<sequence>MQRPVKVRRVRVIISARKRAAVVHIILHGGVDDQEVLRTQLKVLTAWEDKDFFSYCPPARCSDHGPEISHNKLFDKVDRVDTKYNP</sequence>
<evidence type="ECO:0000313" key="2">
    <source>
        <dbReference type="Proteomes" id="UP001054889"/>
    </source>
</evidence>
<accession>A0AAV5EN24</accession>
<evidence type="ECO:0000313" key="1">
    <source>
        <dbReference type="EMBL" id="GJN24699.1"/>
    </source>
</evidence>
<reference evidence="1" key="2">
    <citation type="submission" date="2021-12" db="EMBL/GenBank/DDBJ databases">
        <title>Resequencing data analysis of finger millet.</title>
        <authorList>
            <person name="Hatakeyama M."/>
            <person name="Aluri S."/>
            <person name="Balachadran M.T."/>
            <person name="Sivarajan S.R."/>
            <person name="Poveda L."/>
            <person name="Shimizu-Inatsugi R."/>
            <person name="Schlapbach R."/>
            <person name="Sreeman S.M."/>
            <person name="Shimizu K.K."/>
        </authorList>
    </citation>
    <scope>NUCLEOTIDE SEQUENCE</scope>
</reference>
<organism evidence="1 2">
    <name type="scientific">Eleusine coracana subsp. coracana</name>
    <dbReference type="NCBI Taxonomy" id="191504"/>
    <lineage>
        <taxon>Eukaryota</taxon>
        <taxon>Viridiplantae</taxon>
        <taxon>Streptophyta</taxon>
        <taxon>Embryophyta</taxon>
        <taxon>Tracheophyta</taxon>
        <taxon>Spermatophyta</taxon>
        <taxon>Magnoliopsida</taxon>
        <taxon>Liliopsida</taxon>
        <taxon>Poales</taxon>
        <taxon>Poaceae</taxon>
        <taxon>PACMAD clade</taxon>
        <taxon>Chloridoideae</taxon>
        <taxon>Cynodonteae</taxon>
        <taxon>Eleusininae</taxon>
        <taxon>Eleusine</taxon>
    </lineage>
</organism>
<gene>
    <name evidence="1" type="primary">gb12454</name>
    <name evidence="1" type="ORF">PR202_gb12454</name>
</gene>
<dbReference type="AlphaFoldDB" id="A0AAV5EN24"/>
<keyword evidence="2" id="KW-1185">Reference proteome</keyword>
<dbReference type="EMBL" id="BQKI01000077">
    <property type="protein sequence ID" value="GJN24699.1"/>
    <property type="molecule type" value="Genomic_DNA"/>
</dbReference>
<dbReference type="Proteomes" id="UP001054889">
    <property type="component" value="Unassembled WGS sequence"/>
</dbReference>
<name>A0AAV5EN24_ELECO</name>
<comment type="caution">
    <text evidence="1">The sequence shown here is derived from an EMBL/GenBank/DDBJ whole genome shotgun (WGS) entry which is preliminary data.</text>
</comment>